<dbReference type="AlphaFoldDB" id="A0A8K1DBT0"/>
<dbReference type="InterPro" id="IPR003599">
    <property type="entry name" value="Ig_sub"/>
</dbReference>
<name>A0A8K1DBT0_9PASS</name>
<dbReference type="SMART" id="SM00406">
    <property type="entry name" value="IGv"/>
    <property type="match status" value="1"/>
</dbReference>
<feature type="domain" description="Ig-like" evidence="2">
    <location>
        <begin position="200"/>
        <end position="299"/>
    </location>
</feature>
<dbReference type="SUPFAM" id="SSF48726">
    <property type="entry name" value="Immunoglobulin"/>
    <property type="match status" value="3"/>
</dbReference>
<keyword evidence="4" id="KW-1185">Reference proteome</keyword>
<reference evidence="3" key="1">
    <citation type="submission" date="2019-04" db="EMBL/GenBank/DDBJ databases">
        <title>Genome assembly of Zosterops borbonicus 15179.</title>
        <authorList>
            <person name="Leroy T."/>
            <person name="Anselmetti Y."/>
            <person name="Tilak M.-K."/>
            <person name="Nabholz B."/>
        </authorList>
    </citation>
    <scope>NUCLEOTIDE SEQUENCE</scope>
    <source>
        <strain evidence="3">HGM_15179</strain>
        <tissue evidence="3">Muscle</tissue>
    </source>
</reference>
<feature type="domain" description="Ig-like" evidence="2">
    <location>
        <begin position="81"/>
        <end position="177"/>
    </location>
</feature>
<gene>
    <name evidence="3" type="ORF">HGM15179_018724</name>
</gene>
<evidence type="ECO:0000256" key="1">
    <source>
        <dbReference type="ARBA" id="ARBA00023157"/>
    </source>
</evidence>
<dbReference type="InterPro" id="IPR003597">
    <property type="entry name" value="Ig_C1-set"/>
</dbReference>
<dbReference type="PROSITE" id="PS50835">
    <property type="entry name" value="IG_LIKE"/>
    <property type="match status" value="2"/>
</dbReference>
<dbReference type="InterPro" id="IPR050150">
    <property type="entry name" value="IgV_Light_Chain"/>
</dbReference>
<dbReference type="SMART" id="SM00407">
    <property type="entry name" value="IGc1"/>
    <property type="match status" value="1"/>
</dbReference>
<dbReference type="InterPro" id="IPR013106">
    <property type="entry name" value="Ig_V-set"/>
</dbReference>
<sequence>MATLTISGVQAKDEAVYFCGSNDGSSAGQHGGGTVMPRVLFASMGYPWSQVIQRDVLDSNTSASGKSQGTKAGGQGGSLVQAAVTQPSSLSANVGDTVRITCTGSSYSYGWYQQKVPGTAPVTVIYANDNRPSGIPSRFSGSKSGTTATLTISGVQAEDEAVYFCGSYDSSSTAALFLYGPVSLCGVFGAGTTLTVLGQPKVAPTVHLFAPSSEEMTALGKATLVCLMENFYPSPVTVQWVADGNTISSGVETSQSQRQSNNQYMASSYLSLDASKWQSYNSVSCKVRHEAGNVEKTVNRSECY</sequence>
<dbReference type="PANTHER" id="PTHR23267">
    <property type="entry name" value="IMMUNOGLOBULIN LIGHT CHAIN"/>
    <property type="match status" value="1"/>
</dbReference>
<comment type="caution">
    <text evidence="3">The sequence shown here is derived from an EMBL/GenBank/DDBJ whole genome shotgun (WGS) entry which is preliminary data.</text>
</comment>
<evidence type="ECO:0000313" key="4">
    <source>
        <dbReference type="Proteomes" id="UP000796761"/>
    </source>
</evidence>
<dbReference type="InterPro" id="IPR013783">
    <property type="entry name" value="Ig-like_fold"/>
</dbReference>
<dbReference type="Pfam" id="PF07686">
    <property type="entry name" value="V-set"/>
    <property type="match status" value="1"/>
</dbReference>
<evidence type="ECO:0000313" key="3">
    <source>
        <dbReference type="EMBL" id="TRZ08383.1"/>
    </source>
</evidence>
<dbReference type="FunFam" id="2.60.40.10:FF:000283">
    <property type="entry name" value="Immunoglobulin kappa constant"/>
    <property type="match status" value="1"/>
</dbReference>
<dbReference type="OrthoDB" id="8908372at2759"/>
<dbReference type="InterPro" id="IPR007110">
    <property type="entry name" value="Ig-like_dom"/>
</dbReference>
<dbReference type="Proteomes" id="UP000796761">
    <property type="component" value="Unassembled WGS sequence"/>
</dbReference>
<dbReference type="SMART" id="SM00409">
    <property type="entry name" value="IG"/>
    <property type="match status" value="1"/>
</dbReference>
<protein>
    <recommendedName>
        <fullName evidence="2">Ig-like domain-containing protein</fullName>
    </recommendedName>
</protein>
<dbReference type="EMBL" id="SWJQ01001369">
    <property type="protein sequence ID" value="TRZ08383.1"/>
    <property type="molecule type" value="Genomic_DNA"/>
</dbReference>
<keyword evidence="1" id="KW-1015">Disulfide bond</keyword>
<dbReference type="Pfam" id="PF07654">
    <property type="entry name" value="C1-set"/>
    <property type="match status" value="1"/>
</dbReference>
<organism evidence="3 4">
    <name type="scientific">Zosterops borbonicus</name>
    <dbReference type="NCBI Taxonomy" id="364589"/>
    <lineage>
        <taxon>Eukaryota</taxon>
        <taxon>Metazoa</taxon>
        <taxon>Chordata</taxon>
        <taxon>Craniata</taxon>
        <taxon>Vertebrata</taxon>
        <taxon>Euteleostomi</taxon>
        <taxon>Archelosauria</taxon>
        <taxon>Archosauria</taxon>
        <taxon>Dinosauria</taxon>
        <taxon>Saurischia</taxon>
        <taxon>Theropoda</taxon>
        <taxon>Coelurosauria</taxon>
        <taxon>Aves</taxon>
        <taxon>Neognathae</taxon>
        <taxon>Neoaves</taxon>
        <taxon>Telluraves</taxon>
        <taxon>Australaves</taxon>
        <taxon>Passeriformes</taxon>
        <taxon>Sylvioidea</taxon>
        <taxon>Zosteropidae</taxon>
        <taxon>Zosterops</taxon>
    </lineage>
</organism>
<dbReference type="InterPro" id="IPR036179">
    <property type="entry name" value="Ig-like_dom_sf"/>
</dbReference>
<proteinExistence type="predicted"/>
<dbReference type="CDD" id="cd07699">
    <property type="entry name" value="IgC1_L"/>
    <property type="match status" value="1"/>
</dbReference>
<evidence type="ECO:0000259" key="2">
    <source>
        <dbReference type="PROSITE" id="PS50835"/>
    </source>
</evidence>
<accession>A0A8K1DBT0</accession>
<dbReference type="Gene3D" id="2.60.40.10">
    <property type="entry name" value="Immunoglobulins"/>
    <property type="match status" value="3"/>
</dbReference>